<gene>
    <name evidence="1" type="ORF">FOXYS1_5040</name>
</gene>
<organism evidence="1 2">
    <name type="scientific">Fusarium oxysporum</name>
    <name type="common">Fusarium vascular wilt</name>
    <dbReference type="NCBI Taxonomy" id="5507"/>
    <lineage>
        <taxon>Eukaryota</taxon>
        <taxon>Fungi</taxon>
        <taxon>Dikarya</taxon>
        <taxon>Ascomycota</taxon>
        <taxon>Pezizomycotina</taxon>
        <taxon>Sordariomycetes</taxon>
        <taxon>Hypocreomycetidae</taxon>
        <taxon>Hypocreales</taxon>
        <taxon>Nectriaceae</taxon>
        <taxon>Fusarium</taxon>
        <taxon>Fusarium oxysporum species complex</taxon>
    </lineage>
</organism>
<evidence type="ECO:0000313" key="1">
    <source>
        <dbReference type="EMBL" id="KAF5264183.1"/>
    </source>
</evidence>
<accession>A0A8H5EKR1</accession>
<name>A0A8H5EKR1_FUSOX</name>
<dbReference type="AlphaFoldDB" id="A0A8H5EKR1"/>
<evidence type="ECO:0000313" key="2">
    <source>
        <dbReference type="Proteomes" id="UP000558688"/>
    </source>
</evidence>
<reference evidence="1" key="1">
    <citation type="submission" date="2020-02" db="EMBL/GenBank/DDBJ databases">
        <title>Identification and distribution of gene clusters putatively required for synthesis of sphingolipid metabolism inhibitors in phylogenetically diverse species of the filamentous fungus Fusarium.</title>
        <authorList>
            <person name="Kim H.-S."/>
            <person name="Busman M."/>
            <person name="Brown D.W."/>
            <person name="Divon H."/>
            <person name="Uhlig S."/>
            <person name="Proctor R.H."/>
        </authorList>
    </citation>
    <scope>NUCLEOTIDE SEQUENCE [LARGE SCALE GENOMIC DNA]</scope>
    <source>
        <strain evidence="1">NRRL 39464</strain>
    </source>
</reference>
<protein>
    <submittedName>
        <fullName evidence="1">Uncharacterized protein</fullName>
    </submittedName>
</protein>
<sequence>MIRALSLGLLINTNVPFSFFSDAFFQDLDAEMGPADVRARRMRCYGHILNLVACAFLYGENVEAFEAQSQVFDLLGRPEDDL</sequence>
<dbReference type="EMBL" id="JAAFOW010000785">
    <property type="protein sequence ID" value="KAF5264183.1"/>
    <property type="molecule type" value="Genomic_DNA"/>
</dbReference>
<comment type="caution">
    <text evidence="1">The sequence shown here is derived from an EMBL/GenBank/DDBJ whole genome shotgun (WGS) entry which is preliminary data.</text>
</comment>
<proteinExistence type="predicted"/>
<dbReference type="Proteomes" id="UP000558688">
    <property type="component" value="Unassembled WGS sequence"/>
</dbReference>